<comment type="caution">
    <text evidence="2">The sequence shown here is derived from an EMBL/GenBank/DDBJ whole genome shotgun (WGS) entry which is preliminary data.</text>
</comment>
<evidence type="ECO:0000259" key="1">
    <source>
        <dbReference type="Pfam" id="PF01370"/>
    </source>
</evidence>
<sequence>MAIVAVAGGTRGVGKTVVEKLQRHGPNHKVFVIGRKIPTETTTGSLAFLEVNYADVEPLATILQDHKIDTVISTINLETDVGS</sequence>
<reference evidence="2" key="1">
    <citation type="journal article" date="2021" name="Nat. Commun.">
        <title>Genetic determinants of endophytism in the Arabidopsis root mycobiome.</title>
        <authorList>
            <person name="Mesny F."/>
            <person name="Miyauchi S."/>
            <person name="Thiergart T."/>
            <person name="Pickel B."/>
            <person name="Atanasova L."/>
            <person name="Karlsson M."/>
            <person name="Huettel B."/>
            <person name="Barry K.W."/>
            <person name="Haridas S."/>
            <person name="Chen C."/>
            <person name="Bauer D."/>
            <person name="Andreopoulos W."/>
            <person name="Pangilinan J."/>
            <person name="LaButti K."/>
            <person name="Riley R."/>
            <person name="Lipzen A."/>
            <person name="Clum A."/>
            <person name="Drula E."/>
            <person name="Henrissat B."/>
            <person name="Kohler A."/>
            <person name="Grigoriev I.V."/>
            <person name="Martin F.M."/>
            <person name="Hacquard S."/>
        </authorList>
    </citation>
    <scope>NUCLEOTIDE SEQUENCE</scope>
    <source>
        <strain evidence="2">MPI-CAGE-AT-0147</strain>
    </source>
</reference>
<organism evidence="2 3">
    <name type="scientific">Dactylonectria macrodidyma</name>
    <dbReference type="NCBI Taxonomy" id="307937"/>
    <lineage>
        <taxon>Eukaryota</taxon>
        <taxon>Fungi</taxon>
        <taxon>Dikarya</taxon>
        <taxon>Ascomycota</taxon>
        <taxon>Pezizomycotina</taxon>
        <taxon>Sordariomycetes</taxon>
        <taxon>Hypocreomycetidae</taxon>
        <taxon>Hypocreales</taxon>
        <taxon>Nectriaceae</taxon>
        <taxon>Dactylonectria</taxon>
    </lineage>
</organism>
<dbReference type="InterPro" id="IPR036291">
    <property type="entry name" value="NAD(P)-bd_dom_sf"/>
</dbReference>
<dbReference type="EMBL" id="JAGMUV010000020">
    <property type="protein sequence ID" value="KAH7125809.1"/>
    <property type="molecule type" value="Genomic_DNA"/>
</dbReference>
<accession>A0A9P9INQ7</accession>
<dbReference type="Gene3D" id="3.40.50.720">
    <property type="entry name" value="NAD(P)-binding Rossmann-like Domain"/>
    <property type="match status" value="1"/>
</dbReference>
<name>A0A9P9INQ7_9HYPO</name>
<gene>
    <name evidence="2" type="ORF">EDB81DRAFT_889542</name>
</gene>
<dbReference type="Pfam" id="PF01370">
    <property type="entry name" value="Epimerase"/>
    <property type="match status" value="1"/>
</dbReference>
<dbReference type="InterPro" id="IPR001509">
    <property type="entry name" value="Epimerase_deHydtase"/>
</dbReference>
<feature type="domain" description="NAD-dependent epimerase/dehydratase" evidence="1">
    <location>
        <begin position="4"/>
        <end position="74"/>
    </location>
</feature>
<evidence type="ECO:0000313" key="3">
    <source>
        <dbReference type="Proteomes" id="UP000738349"/>
    </source>
</evidence>
<dbReference type="AlphaFoldDB" id="A0A9P9INQ7"/>
<proteinExistence type="predicted"/>
<dbReference type="Proteomes" id="UP000738349">
    <property type="component" value="Unassembled WGS sequence"/>
</dbReference>
<dbReference type="OrthoDB" id="419598at2759"/>
<dbReference type="SUPFAM" id="SSF51735">
    <property type="entry name" value="NAD(P)-binding Rossmann-fold domains"/>
    <property type="match status" value="1"/>
</dbReference>
<keyword evidence="3" id="KW-1185">Reference proteome</keyword>
<evidence type="ECO:0000313" key="2">
    <source>
        <dbReference type="EMBL" id="KAH7125809.1"/>
    </source>
</evidence>
<protein>
    <recommendedName>
        <fullName evidence="1">NAD-dependent epimerase/dehydratase domain-containing protein</fullName>
    </recommendedName>
</protein>